<feature type="signal peptide" evidence="2">
    <location>
        <begin position="1"/>
        <end position="26"/>
    </location>
</feature>
<gene>
    <name evidence="3" type="ORF">LSH36_511g01026</name>
</gene>
<keyword evidence="2" id="KW-0732">Signal</keyword>
<feature type="chain" id="PRO_5042204069" evidence="2">
    <location>
        <begin position="27"/>
        <end position="115"/>
    </location>
</feature>
<evidence type="ECO:0000256" key="2">
    <source>
        <dbReference type="SAM" id="SignalP"/>
    </source>
</evidence>
<comment type="caution">
    <text evidence="3">The sequence shown here is derived from an EMBL/GenBank/DDBJ whole genome shotgun (WGS) entry which is preliminary data.</text>
</comment>
<accession>A0AAD9MYA3</accession>
<protein>
    <submittedName>
        <fullName evidence="3">Uncharacterized protein</fullName>
    </submittedName>
</protein>
<dbReference type="EMBL" id="JAODUP010000511">
    <property type="protein sequence ID" value="KAK2148181.1"/>
    <property type="molecule type" value="Genomic_DNA"/>
</dbReference>
<evidence type="ECO:0000256" key="1">
    <source>
        <dbReference type="SAM" id="MobiDB-lite"/>
    </source>
</evidence>
<dbReference type="AlphaFoldDB" id="A0AAD9MYA3"/>
<dbReference type="Proteomes" id="UP001208570">
    <property type="component" value="Unassembled WGS sequence"/>
</dbReference>
<name>A0AAD9MYA3_9ANNE</name>
<evidence type="ECO:0000313" key="3">
    <source>
        <dbReference type="EMBL" id="KAK2148181.1"/>
    </source>
</evidence>
<keyword evidence="4" id="KW-1185">Reference proteome</keyword>
<evidence type="ECO:0000313" key="4">
    <source>
        <dbReference type="Proteomes" id="UP001208570"/>
    </source>
</evidence>
<feature type="region of interest" description="Disordered" evidence="1">
    <location>
        <begin position="64"/>
        <end position="84"/>
    </location>
</feature>
<reference evidence="3" key="1">
    <citation type="journal article" date="2023" name="Mol. Biol. Evol.">
        <title>Third-Generation Sequencing Reveals the Adaptive Role of the Epigenome in Three Deep-Sea Polychaetes.</title>
        <authorList>
            <person name="Perez M."/>
            <person name="Aroh O."/>
            <person name="Sun Y."/>
            <person name="Lan Y."/>
            <person name="Juniper S.K."/>
            <person name="Young C.R."/>
            <person name="Angers B."/>
            <person name="Qian P.Y."/>
        </authorList>
    </citation>
    <scope>NUCLEOTIDE SEQUENCE</scope>
    <source>
        <strain evidence="3">P08H-3</strain>
    </source>
</reference>
<proteinExistence type="predicted"/>
<sequence>MASSVTLRTLVAYLVIVLVITRQLEAASFDATYRQLADKIPEMRSRAIHSLSPVEREVLHNYMSEKMTDPKTKRGVSRRQASVSSLCKGRPIYECNDGLMSVWLRLLKNPDYADE</sequence>
<organism evidence="3 4">
    <name type="scientific">Paralvinella palmiformis</name>
    <dbReference type="NCBI Taxonomy" id="53620"/>
    <lineage>
        <taxon>Eukaryota</taxon>
        <taxon>Metazoa</taxon>
        <taxon>Spiralia</taxon>
        <taxon>Lophotrochozoa</taxon>
        <taxon>Annelida</taxon>
        <taxon>Polychaeta</taxon>
        <taxon>Sedentaria</taxon>
        <taxon>Canalipalpata</taxon>
        <taxon>Terebellida</taxon>
        <taxon>Terebelliformia</taxon>
        <taxon>Alvinellidae</taxon>
        <taxon>Paralvinella</taxon>
    </lineage>
</organism>